<evidence type="ECO:0000313" key="4">
    <source>
        <dbReference type="Proteomes" id="UP000887013"/>
    </source>
</evidence>
<dbReference type="PANTHER" id="PTHR24413">
    <property type="entry name" value="SPECKLE-TYPE POZ PROTEIN"/>
    <property type="match status" value="1"/>
</dbReference>
<dbReference type="Gene3D" id="3.30.710.10">
    <property type="entry name" value="Potassium Channel Kv1.1, Chain A"/>
    <property type="match status" value="1"/>
</dbReference>
<dbReference type="AlphaFoldDB" id="A0A8X6Q7J9"/>
<dbReference type="InterPro" id="IPR000210">
    <property type="entry name" value="BTB/POZ_dom"/>
</dbReference>
<dbReference type="SUPFAM" id="SSF54695">
    <property type="entry name" value="POZ domain"/>
    <property type="match status" value="1"/>
</dbReference>
<dbReference type="EMBL" id="BMAW01123636">
    <property type="protein sequence ID" value="GFU04250.1"/>
    <property type="molecule type" value="Genomic_DNA"/>
</dbReference>
<evidence type="ECO:0000259" key="1">
    <source>
        <dbReference type="PROSITE" id="PS50097"/>
    </source>
</evidence>
<dbReference type="Gene3D" id="2.60.210.10">
    <property type="entry name" value="Apoptosis, Tumor Necrosis Factor Receptor Associated Protein 2, Chain A"/>
    <property type="match status" value="1"/>
</dbReference>
<feature type="domain" description="BTB" evidence="1">
    <location>
        <begin position="353"/>
        <end position="420"/>
    </location>
</feature>
<dbReference type="SMART" id="SM00225">
    <property type="entry name" value="BTB"/>
    <property type="match status" value="1"/>
</dbReference>
<evidence type="ECO:0000259" key="2">
    <source>
        <dbReference type="PROSITE" id="PS50144"/>
    </source>
</evidence>
<dbReference type="PROSITE" id="PS50097">
    <property type="entry name" value="BTB"/>
    <property type="match status" value="1"/>
</dbReference>
<dbReference type="SUPFAM" id="SSF49599">
    <property type="entry name" value="TRAF domain-like"/>
    <property type="match status" value="2"/>
</dbReference>
<dbReference type="Gene3D" id="1.25.40.420">
    <property type="match status" value="1"/>
</dbReference>
<reference evidence="3" key="1">
    <citation type="submission" date="2020-08" db="EMBL/GenBank/DDBJ databases">
        <title>Multicomponent nature underlies the extraordinary mechanical properties of spider dragline silk.</title>
        <authorList>
            <person name="Kono N."/>
            <person name="Nakamura H."/>
            <person name="Mori M."/>
            <person name="Yoshida Y."/>
            <person name="Ohtoshi R."/>
            <person name="Malay A.D."/>
            <person name="Moran D.A.P."/>
            <person name="Tomita M."/>
            <person name="Numata K."/>
            <person name="Arakawa K."/>
        </authorList>
    </citation>
    <scope>NUCLEOTIDE SEQUENCE</scope>
</reference>
<organism evidence="3 4">
    <name type="scientific">Nephila pilipes</name>
    <name type="common">Giant wood spider</name>
    <name type="synonym">Nephila maculata</name>
    <dbReference type="NCBI Taxonomy" id="299642"/>
    <lineage>
        <taxon>Eukaryota</taxon>
        <taxon>Metazoa</taxon>
        <taxon>Ecdysozoa</taxon>
        <taxon>Arthropoda</taxon>
        <taxon>Chelicerata</taxon>
        <taxon>Arachnida</taxon>
        <taxon>Araneae</taxon>
        <taxon>Araneomorphae</taxon>
        <taxon>Entelegynae</taxon>
        <taxon>Araneoidea</taxon>
        <taxon>Nephilidae</taxon>
        <taxon>Nephila</taxon>
    </lineage>
</organism>
<dbReference type="CDD" id="cd00121">
    <property type="entry name" value="MATH"/>
    <property type="match status" value="1"/>
</dbReference>
<accession>A0A8X6Q7J9</accession>
<dbReference type="InterPro" id="IPR011333">
    <property type="entry name" value="SKP1/BTB/POZ_sf"/>
</dbReference>
<proteinExistence type="predicted"/>
<dbReference type="Proteomes" id="UP000887013">
    <property type="component" value="Unassembled WGS sequence"/>
</dbReference>
<sequence length="514" mass="59277">MAFLDHNTKSACTFLWKIKNFNCLWLKRQERIGSPEFVVETLENTRWKLVVYPRGDRKEDEIAFGLQRSEDDSHIHGIEVYIELAFLSENGSILSLIRSAKNTVNKLNIKRSECFEKQENVYVARKSEFLPFNTLTARCKIWRCDGKLSIDEYFLARTSVAVEQRSFEWKIEQFSTIKAYQKKNLVIRSIANEALLTFFLYLTGGRSCKEVIDINVHVFDPRARYIFFKLFISDKEGKFENCGEKEMFIDRFGKIGTLSLLFSKKDLIENKEKYLINDVLNLYCECTISTGIASETTEKIDLGMNSLTTALPVVQNLEGHTLDDVKNVYEHPTDIGISLREDVGFLCCSDVLSDMKLCTNSNSIPVHTQILGARSPVFRAMFTNEMKERTDGFVDVTDLDEDTVRQMLQYMYTDMLENLQWESASQLYAAADKYDITSLRNKCCAILKAELQPTNACQILTLADQHQDEVLKKDVLNYIIAQGKTIFSSEEWKLLMETHIQLAAETMYENCNRD</sequence>
<dbReference type="InterPro" id="IPR002083">
    <property type="entry name" value="MATH/TRAF_dom"/>
</dbReference>
<keyword evidence="4" id="KW-1185">Reference proteome</keyword>
<comment type="caution">
    <text evidence="3">The sequence shown here is derived from an EMBL/GenBank/DDBJ whole genome shotgun (WGS) entry which is preliminary data.</text>
</comment>
<dbReference type="PROSITE" id="PS50144">
    <property type="entry name" value="MATH"/>
    <property type="match status" value="1"/>
</dbReference>
<dbReference type="InterPro" id="IPR008974">
    <property type="entry name" value="TRAF-like"/>
</dbReference>
<evidence type="ECO:0000313" key="3">
    <source>
        <dbReference type="EMBL" id="GFU04250.1"/>
    </source>
</evidence>
<dbReference type="Pfam" id="PF00651">
    <property type="entry name" value="BTB"/>
    <property type="match status" value="1"/>
</dbReference>
<name>A0A8X6Q7J9_NEPPI</name>
<dbReference type="OrthoDB" id="6502464at2759"/>
<dbReference type="GO" id="GO:0030163">
    <property type="term" value="P:protein catabolic process"/>
    <property type="evidence" value="ECO:0007669"/>
    <property type="project" value="UniProtKB-ARBA"/>
</dbReference>
<dbReference type="Pfam" id="PF22486">
    <property type="entry name" value="MATH_2"/>
    <property type="match status" value="1"/>
</dbReference>
<gene>
    <name evidence="3" type="primary">Tdpoz3</name>
    <name evidence="3" type="ORF">NPIL_333981</name>
</gene>
<protein>
    <submittedName>
        <fullName evidence="3">TD and POZ domain-containing protein 3</fullName>
    </submittedName>
</protein>
<feature type="domain" description="MATH" evidence="2">
    <location>
        <begin position="11"/>
        <end position="154"/>
    </location>
</feature>